<keyword evidence="2" id="KW-1185">Reference proteome</keyword>
<dbReference type="KEGG" id="amob:HG15A2_13020"/>
<accession>A0A517MT53</accession>
<sequence>MFLMTHWRSLRIERLEARELLDAAGVTIITHGAQVVAGLPDWEVTLGQAILDRADGSATDRTTGSIFRHDQTTGRWSALDNSVWTNSNSAAEHVVLLYDWSQESGALNDGWAEAAADSLFASLVDDNDYLSGDLTGQSFYELGLETPAIEEGGLLDFHFIGHSRGTVVNSLVTERFDHYFSTMIDHVTTLDGHPASAMNDQGYVSTDPNNNSRIFTYNNVLFADNYYQQNGSYEPVFFDFNGVRTNGAYNLRLPTTVLENGGGGLEHSDVHTWYYGTVTEPFDSNYSGFNAAGRNNDGDVSFPDSWWGNSGVPARDAIGFHFSEIAGGSRAGLEQFGSKIDAGSIETVNNGDFRFNFGVFSDNPPGWIRHGGSGTGDVDDSGDYLELDAAGNASFRRHNPLWFDVNTVAVEYDYQIYGIEGSSPDDQLQVIIGDTVIESLLLSSINGSFVIDHQAPLSFTHGGFVDTLEFRINDSAGDGIDSAVRIDNIRLVTSIPAPDADFNKEAAVSGFDFLTWQTSAGIPLGAVNAQGDADFDGNIDLDDLTVWQQQYGTSSLVAAATLQIPTAPLFGRNIWLEPMTESQKIRGDKEAIVWSNWQPSP</sequence>
<evidence type="ECO:0000313" key="2">
    <source>
        <dbReference type="Proteomes" id="UP000319852"/>
    </source>
</evidence>
<reference evidence="1 2" key="1">
    <citation type="submission" date="2019-02" db="EMBL/GenBank/DDBJ databases">
        <title>Deep-cultivation of Planctomycetes and their phenomic and genomic characterization uncovers novel biology.</title>
        <authorList>
            <person name="Wiegand S."/>
            <person name="Jogler M."/>
            <person name="Boedeker C."/>
            <person name="Pinto D."/>
            <person name="Vollmers J."/>
            <person name="Rivas-Marin E."/>
            <person name="Kohn T."/>
            <person name="Peeters S.H."/>
            <person name="Heuer A."/>
            <person name="Rast P."/>
            <person name="Oberbeckmann S."/>
            <person name="Bunk B."/>
            <person name="Jeske O."/>
            <person name="Meyerdierks A."/>
            <person name="Storesund J.E."/>
            <person name="Kallscheuer N."/>
            <person name="Luecker S."/>
            <person name="Lage O.M."/>
            <person name="Pohl T."/>
            <person name="Merkel B.J."/>
            <person name="Hornburger P."/>
            <person name="Mueller R.-W."/>
            <person name="Bruemmer F."/>
            <person name="Labrenz M."/>
            <person name="Spormann A.M."/>
            <person name="Op den Camp H."/>
            <person name="Overmann J."/>
            <person name="Amann R."/>
            <person name="Jetten M.S.M."/>
            <person name="Mascher T."/>
            <person name="Medema M.H."/>
            <person name="Devos D.P."/>
            <person name="Kaster A.-K."/>
            <person name="Ovreas L."/>
            <person name="Rohde M."/>
            <person name="Galperin M.Y."/>
            <person name="Jogler C."/>
        </authorList>
    </citation>
    <scope>NUCLEOTIDE SEQUENCE [LARGE SCALE GENOMIC DNA]</scope>
    <source>
        <strain evidence="1 2">HG15A2</strain>
    </source>
</reference>
<gene>
    <name evidence="1" type="ORF">HG15A2_13020</name>
</gene>
<dbReference type="Proteomes" id="UP000319852">
    <property type="component" value="Chromosome"/>
</dbReference>
<name>A0A517MT53_9BACT</name>
<proteinExistence type="predicted"/>
<dbReference type="EMBL" id="CP036263">
    <property type="protein sequence ID" value="QDS98032.1"/>
    <property type="molecule type" value="Genomic_DNA"/>
</dbReference>
<evidence type="ECO:0000313" key="1">
    <source>
        <dbReference type="EMBL" id="QDS98032.1"/>
    </source>
</evidence>
<dbReference type="RefSeq" id="WP_145058891.1">
    <property type="nucleotide sequence ID" value="NZ_CP036263.1"/>
</dbReference>
<dbReference type="AlphaFoldDB" id="A0A517MT53"/>
<dbReference type="OrthoDB" id="218649at2"/>
<organism evidence="1 2">
    <name type="scientific">Adhaeretor mobilis</name>
    <dbReference type="NCBI Taxonomy" id="1930276"/>
    <lineage>
        <taxon>Bacteria</taxon>
        <taxon>Pseudomonadati</taxon>
        <taxon>Planctomycetota</taxon>
        <taxon>Planctomycetia</taxon>
        <taxon>Pirellulales</taxon>
        <taxon>Lacipirellulaceae</taxon>
        <taxon>Adhaeretor</taxon>
    </lineage>
</organism>
<protein>
    <submittedName>
        <fullName evidence="1">Uncharacterized protein</fullName>
    </submittedName>
</protein>